<keyword evidence="3" id="KW-1185">Reference proteome</keyword>
<evidence type="ECO:0000313" key="2">
    <source>
        <dbReference type="Ensembl" id="ENSDLAP00005066399.1"/>
    </source>
</evidence>
<accession>A0A8P4JX29</accession>
<gene>
    <name evidence="2" type="primary">si:ch1073-291c23.2</name>
</gene>
<dbReference type="AlphaFoldDB" id="A0A8P4JX29"/>
<feature type="transmembrane region" description="Helical" evidence="1">
    <location>
        <begin position="67"/>
        <end position="86"/>
    </location>
</feature>
<feature type="transmembrane region" description="Helical" evidence="1">
    <location>
        <begin position="98"/>
        <end position="118"/>
    </location>
</feature>
<name>A0A8P4JX29_DICLA</name>
<feature type="transmembrane region" description="Helical" evidence="1">
    <location>
        <begin position="156"/>
        <end position="180"/>
    </location>
</feature>
<sequence>MSAELYSASGNNASLQGATVGGVKPLHRFIKGQPKIIGIIVLVLGTSFFILSIAIMPSSVQHLSAVIPPGLLLGTMFIVCGILYIVTEHKPTKKTVTISLALSIVGILGACWTFMQILPELVHSHYYRHYDYFEYNITESEAPWLTYEAMEESMNAIFLFHSFVGAVILIVMSALAGAALRSTKNQVKRHKNPLAHTQLLSAESCACPHSLMSHNICLT</sequence>
<dbReference type="GeneTree" id="ENSGT00510000052164"/>
<organism evidence="2 3">
    <name type="scientific">Dicentrarchus labrax</name>
    <name type="common">European seabass</name>
    <name type="synonym">Morone labrax</name>
    <dbReference type="NCBI Taxonomy" id="13489"/>
    <lineage>
        <taxon>Eukaryota</taxon>
        <taxon>Metazoa</taxon>
        <taxon>Chordata</taxon>
        <taxon>Craniata</taxon>
        <taxon>Vertebrata</taxon>
        <taxon>Euteleostomi</taxon>
        <taxon>Actinopterygii</taxon>
        <taxon>Neopterygii</taxon>
        <taxon>Teleostei</taxon>
        <taxon>Neoteleostei</taxon>
        <taxon>Acanthomorphata</taxon>
        <taxon>Eupercaria</taxon>
        <taxon>Moronidae</taxon>
        <taxon>Dicentrarchus</taxon>
    </lineage>
</organism>
<proteinExistence type="predicted"/>
<evidence type="ECO:0000256" key="1">
    <source>
        <dbReference type="SAM" id="Phobius"/>
    </source>
</evidence>
<keyword evidence="1" id="KW-0812">Transmembrane</keyword>
<feature type="transmembrane region" description="Helical" evidence="1">
    <location>
        <begin position="36"/>
        <end position="55"/>
    </location>
</feature>
<keyword evidence="1" id="KW-0472">Membrane</keyword>
<protein>
    <submittedName>
        <fullName evidence="2">Uncharacterized protein</fullName>
    </submittedName>
</protein>
<dbReference type="Proteomes" id="UP000694389">
    <property type="component" value="Unassembled WGS sequence"/>
</dbReference>
<evidence type="ECO:0000313" key="3">
    <source>
        <dbReference type="Proteomes" id="UP000694389"/>
    </source>
</evidence>
<dbReference type="Ensembl" id="ENSDLAT00005068289.1">
    <property type="protein sequence ID" value="ENSDLAP00005066399.1"/>
    <property type="gene ID" value="ENSDLAG00005025203.2"/>
</dbReference>
<reference evidence="2" key="2">
    <citation type="submission" date="2025-09" db="UniProtKB">
        <authorList>
            <consortium name="Ensembl"/>
        </authorList>
    </citation>
    <scope>IDENTIFICATION</scope>
</reference>
<reference evidence="2" key="1">
    <citation type="submission" date="2025-08" db="UniProtKB">
        <authorList>
            <consortium name="Ensembl"/>
        </authorList>
    </citation>
    <scope>IDENTIFICATION</scope>
</reference>
<keyword evidence="1" id="KW-1133">Transmembrane helix</keyword>